<dbReference type="PANTHER" id="PTHR23419">
    <property type="entry name" value="DIVALENT CATION TOLERANCE CUTA-RELATED"/>
    <property type="match status" value="1"/>
</dbReference>
<evidence type="ECO:0000256" key="1">
    <source>
        <dbReference type="ARBA" id="ARBA00010169"/>
    </source>
</evidence>
<evidence type="ECO:0000313" key="2">
    <source>
        <dbReference type="EMBL" id="OGF99969.1"/>
    </source>
</evidence>
<dbReference type="GO" id="GO:0010038">
    <property type="term" value="P:response to metal ion"/>
    <property type="evidence" value="ECO:0007669"/>
    <property type="project" value="InterPro"/>
</dbReference>
<protein>
    <recommendedName>
        <fullName evidence="4">Divalent-cation tolerance protein CutA</fullName>
    </recommendedName>
</protein>
<name>A0A1F5YIH1_9BACT</name>
<dbReference type="InterPro" id="IPR015867">
    <property type="entry name" value="N-reg_PII/ATP_PRibTrfase_C"/>
</dbReference>
<dbReference type="Pfam" id="PF03091">
    <property type="entry name" value="CutA1"/>
    <property type="match status" value="1"/>
</dbReference>
<organism evidence="2 3">
    <name type="scientific">Candidatus Gottesmanbacteria bacterium RBG_13_37_7</name>
    <dbReference type="NCBI Taxonomy" id="1798369"/>
    <lineage>
        <taxon>Bacteria</taxon>
        <taxon>Candidatus Gottesmaniibacteriota</taxon>
    </lineage>
</organism>
<evidence type="ECO:0000313" key="3">
    <source>
        <dbReference type="Proteomes" id="UP000178230"/>
    </source>
</evidence>
<dbReference type="GO" id="GO:0005507">
    <property type="term" value="F:copper ion binding"/>
    <property type="evidence" value="ECO:0007669"/>
    <property type="project" value="TreeGrafter"/>
</dbReference>
<dbReference type="Gene3D" id="3.30.70.120">
    <property type="match status" value="1"/>
</dbReference>
<reference evidence="2 3" key="1">
    <citation type="journal article" date="2016" name="Nat. Commun.">
        <title>Thousands of microbial genomes shed light on interconnected biogeochemical processes in an aquifer system.</title>
        <authorList>
            <person name="Anantharaman K."/>
            <person name="Brown C.T."/>
            <person name="Hug L.A."/>
            <person name="Sharon I."/>
            <person name="Castelle C.J."/>
            <person name="Probst A.J."/>
            <person name="Thomas B.C."/>
            <person name="Singh A."/>
            <person name="Wilkins M.J."/>
            <person name="Karaoz U."/>
            <person name="Brodie E.L."/>
            <person name="Williams K.H."/>
            <person name="Hubbard S.S."/>
            <person name="Banfield J.F."/>
        </authorList>
    </citation>
    <scope>NUCLEOTIDE SEQUENCE [LARGE SCALE GENOMIC DNA]</scope>
</reference>
<dbReference type="InterPro" id="IPR004323">
    <property type="entry name" value="Ion_tolerance_CutA"/>
</dbReference>
<proteinExistence type="inferred from homology"/>
<dbReference type="PANTHER" id="PTHR23419:SF8">
    <property type="entry name" value="FI09726P"/>
    <property type="match status" value="1"/>
</dbReference>
<evidence type="ECO:0008006" key="4">
    <source>
        <dbReference type="Google" id="ProtNLM"/>
    </source>
</evidence>
<dbReference type="Proteomes" id="UP000178230">
    <property type="component" value="Unassembled WGS sequence"/>
</dbReference>
<comment type="caution">
    <text evidence="2">The sequence shown here is derived from an EMBL/GenBank/DDBJ whole genome shotgun (WGS) entry which is preliminary data.</text>
</comment>
<dbReference type="SUPFAM" id="SSF54913">
    <property type="entry name" value="GlnB-like"/>
    <property type="match status" value="1"/>
</dbReference>
<dbReference type="EMBL" id="MFIY01000031">
    <property type="protein sequence ID" value="OGF99969.1"/>
    <property type="molecule type" value="Genomic_DNA"/>
</dbReference>
<comment type="similarity">
    <text evidence="1">Belongs to the CutA family.</text>
</comment>
<accession>A0A1F5YIH1</accession>
<gene>
    <name evidence="2" type="ORF">A2Y99_01430</name>
</gene>
<dbReference type="AlphaFoldDB" id="A0A1F5YIH1"/>
<sequence>MRTEKTKEYQICLLLLTCVDSKEADCISTILLEKKLIVCVKRFPVSSSFLWKGKIEKTNEVLLIMDSKEENFERVEKEVAKIHSYDSFVLISTPVTHTTDKVKDWMKEELVK</sequence>
<dbReference type="InterPro" id="IPR011322">
    <property type="entry name" value="N-reg_PII-like_a/b"/>
</dbReference>